<dbReference type="EMBL" id="JH413832">
    <property type="protein sequence ID" value="EHL30390.1"/>
    <property type="molecule type" value="Genomic_DNA"/>
</dbReference>
<dbReference type="SUPFAM" id="SSF52047">
    <property type="entry name" value="RNI-like"/>
    <property type="match status" value="1"/>
</dbReference>
<name>G9ER19_9GAMM</name>
<dbReference type="Proteomes" id="UP000002770">
    <property type="component" value="Unassembled WGS sequence"/>
</dbReference>
<dbReference type="InterPro" id="IPR032675">
    <property type="entry name" value="LRR_dom_sf"/>
</dbReference>
<dbReference type="eggNOG" id="COG5238">
    <property type="taxonomic scope" value="Bacteria"/>
</dbReference>
<accession>G9ER19</accession>
<protein>
    <recommendedName>
        <fullName evidence="3">Leucine-rich repeat-containing protein</fullName>
    </recommendedName>
</protein>
<proteinExistence type="predicted"/>
<dbReference type="AlphaFoldDB" id="G9ER19"/>
<evidence type="ECO:0000313" key="2">
    <source>
        <dbReference type="Proteomes" id="UP000002770"/>
    </source>
</evidence>
<evidence type="ECO:0000313" key="1">
    <source>
        <dbReference type="EMBL" id="EHL30390.1"/>
    </source>
</evidence>
<dbReference type="HOGENOM" id="CLU_1033624_0_0_6"/>
<dbReference type="InParanoid" id="G9ER19"/>
<gene>
    <name evidence="1" type="ORF">LDG_7726</name>
</gene>
<keyword evidence="2" id="KW-1185">Reference proteome</keyword>
<dbReference type="Gene3D" id="3.80.10.10">
    <property type="entry name" value="Ribonuclease Inhibitor"/>
    <property type="match status" value="1"/>
</dbReference>
<sequence length="269" mass="30262">MGAIPDTLKCLDLSGMNFDKRGVHSLIRIINAIPKGVSTLKFGNNHLGLMKKGDLKQFIRAIPSHITSIDLSDNDFGEMNTTELKNGFAAVPAHITSIYLGNNNFYKKSNNELNGILEIIPLSVKDINLKKNKLFKKTDKTDKFFRMLETNVKEPERFNWGKNGESNFARALAPLISLSTKGMKNTNLEPLAADSVTTILSFLAPSSVKSERIKQFITEKEKKNELKLSEVEVEPNRVLRNIFNFFNSFAPTRNHVSNDVFVNIMASKR</sequence>
<organism evidence="1 2">
    <name type="scientific">Legionella drancourtii LLAP12</name>
    <dbReference type="NCBI Taxonomy" id="658187"/>
    <lineage>
        <taxon>Bacteria</taxon>
        <taxon>Pseudomonadati</taxon>
        <taxon>Pseudomonadota</taxon>
        <taxon>Gammaproteobacteria</taxon>
        <taxon>Legionellales</taxon>
        <taxon>Legionellaceae</taxon>
        <taxon>Legionella</taxon>
    </lineage>
</organism>
<evidence type="ECO:0008006" key="3">
    <source>
        <dbReference type="Google" id="ProtNLM"/>
    </source>
</evidence>
<reference evidence="1 2" key="1">
    <citation type="journal article" date="2011" name="BMC Genomics">
        <title>Insight into cross-talk between intra-amoebal pathogens.</title>
        <authorList>
            <person name="Gimenez G."/>
            <person name="Bertelli C."/>
            <person name="Moliner C."/>
            <person name="Robert C."/>
            <person name="Raoult D."/>
            <person name="Fournier P.E."/>
            <person name="Greub G."/>
        </authorList>
    </citation>
    <scope>NUCLEOTIDE SEQUENCE [LARGE SCALE GENOMIC DNA]</scope>
    <source>
        <strain evidence="1 2">LLAP12</strain>
    </source>
</reference>